<keyword evidence="1" id="KW-0805">Transcription regulation</keyword>
<name>A0ABP8R5I6_9SPHI</name>
<dbReference type="InterPro" id="IPR018060">
    <property type="entry name" value="HTH_AraC"/>
</dbReference>
<accession>A0ABP8R5I6</accession>
<keyword evidence="3" id="KW-0804">Transcription</keyword>
<keyword evidence="6" id="KW-1185">Reference proteome</keyword>
<proteinExistence type="predicted"/>
<dbReference type="SUPFAM" id="SSF46689">
    <property type="entry name" value="Homeodomain-like"/>
    <property type="match status" value="1"/>
</dbReference>
<evidence type="ECO:0000259" key="4">
    <source>
        <dbReference type="PROSITE" id="PS01124"/>
    </source>
</evidence>
<evidence type="ECO:0000313" key="6">
    <source>
        <dbReference type="Proteomes" id="UP001500394"/>
    </source>
</evidence>
<comment type="caution">
    <text evidence="5">The sequence shown here is derived from an EMBL/GenBank/DDBJ whole genome shotgun (WGS) entry which is preliminary data.</text>
</comment>
<evidence type="ECO:0000256" key="1">
    <source>
        <dbReference type="ARBA" id="ARBA00023015"/>
    </source>
</evidence>
<dbReference type="InterPro" id="IPR020449">
    <property type="entry name" value="Tscrpt_reg_AraC-type_HTH"/>
</dbReference>
<dbReference type="SMART" id="SM00342">
    <property type="entry name" value="HTH_ARAC"/>
    <property type="match status" value="1"/>
</dbReference>
<gene>
    <name evidence="5" type="ORF">GCM10023173_20470</name>
</gene>
<protein>
    <submittedName>
        <fullName evidence="5">Response regulator transcription factor</fullName>
    </submittedName>
</protein>
<organism evidence="5 6">
    <name type="scientific">Sphingobacterium thermophilum</name>
    <dbReference type="NCBI Taxonomy" id="768534"/>
    <lineage>
        <taxon>Bacteria</taxon>
        <taxon>Pseudomonadati</taxon>
        <taxon>Bacteroidota</taxon>
        <taxon>Sphingobacteriia</taxon>
        <taxon>Sphingobacteriales</taxon>
        <taxon>Sphingobacteriaceae</taxon>
        <taxon>Sphingobacterium</taxon>
    </lineage>
</organism>
<dbReference type="Proteomes" id="UP001500394">
    <property type="component" value="Unassembled WGS sequence"/>
</dbReference>
<dbReference type="EMBL" id="BAABGR010000029">
    <property type="protein sequence ID" value="GAA4518514.1"/>
    <property type="molecule type" value="Genomic_DNA"/>
</dbReference>
<dbReference type="Gene3D" id="1.10.10.60">
    <property type="entry name" value="Homeodomain-like"/>
    <property type="match status" value="1"/>
</dbReference>
<dbReference type="PANTHER" id="PTHR43280:SF32">
    <property type="entry name" value="TRANSCRIPTIONAL REGULATORY PROTEIN"/>
    <property type="match status" value="1"/>
</dbReference>
<sequence length="307" mass="36161">MERTETLRDYYEFAGRKIPEDLLKHNGVPRHFNILKRKNCTVGLPFARRDYWKITLLNNKAQLKTKQETVIIDKPCIIVSQPKMAYSWKSFDEDHTSGFICLFTDEYLTYDLKLIFNRLLQVLKANRTSSLFLDQDTYDLMFFYFQQLFDAYHSDFEYREEMVQKWLQLIVYQIIWKQSTNSPFLVKQGSPNWVVNAFVNALESQFPIDSPHNPISLRSPSDFAQLLNVHVNHLNHCLKVQTGKSTTQLINERIVAEAISLLKYSDWNISEIAESLGFEYVQHFTLFFKKNTGVTPKQYRATQARDI</sequence>
<evidence type="ECO:0000256" key="3">
    <source>
        <dbReference type="ARBA" id="ARBA00023163"/>
    </source>
</evidence>
<reference evidence="6" key="1">
    <citation type="journal article" date="2019" name="Int. J. Syst. Evol. Microbiol.">
        <title>The Global Catalogue of Microorganisms (GCM) 10K type strain sequencing project: providing services to taxonomists for standard genome sequencing and annotation.</title>
        <authorList>
            <consortium name="The Broad Institute Genomics Platform"/>
            <consortium name="The Broad Institute Genome Sequencing Center for Infectious Disease"/>
            <person name="Wu L."/>
            <person name="Ma J."/>
        </authorList>
    </citation>
    <scope>NUCLEOTIDE SEQUENCE [LARGE SCALE GENOMIC DNA]</scope>
    <source>
        <strain evidence="6">JCM 17858</strain>
    </source>
</reference>
<dbReference type="Pfam" id="PF12833">
    <property type="entry name" value="HTH_18"/>
    <property type="match status" value="1"/>
</dbReference>
<dbReference type="PRINTS" id="PR00032">
    <property type="entry name" value="HTHARAC"/>
</dbReference>
<feature type="domain" description="HTH araC/xylS-type" evidence="4">
    <location>
        <begin position="221"/>
        <end position="302"/>
    </location>
</feature>
<dbReference type="PANTHER" id="PTHR43280">
    <property type="entry name" value="ARAC-FAMILY TRANSCRIPTIONAL REGULATOR"/>
    <property type="match status" value="1"/>
</dbReference>
<evidence type="ECO:0000313" key="5">
    <source>
        <dbReference type="EMBL" id="GAA4518514.1"/>
    </source>
</evidence>
<dbReference type="PROSITE" id="PS01124">
    <property type="entry name" value="HTH_ARAC_FAMILY_2"/>
    <property type="match status" value="1"/>
</dbReference>
<dbReference type="InterPro" id="IPR009057">
    <property type="entry name" value="Homeodomain-like_sf"/>
</dbReference>
<dbReference type="RefSeq" id="WP_345068152.1">
    <property type="nucleotide sequence ID" value="NZ_BAABGR010000029.1"/>
</dbReference>
<evidence type="ECO:0000256" key="2">
    <source>
        <dbReference type="ARBA" id="ARBA00023125"/>
    </source>
</evidence>
<keyword evidence="2" id="KW-0238">DNA-binding</keyword>